<dbReference type="AlphaFoldDB" id="A0AAE0M9V5"/>
<reference evidence="2" key="1">
    <citation type="journal article" date="2023" name="Mol. Phylogenet. Evol.">
        <title>Genome-scale phylogeny and comparative genomics of the fungal order Sordariales.</title>
        <authorList>
            <person name="Hensen N."/>
            <person name="Bonometti L."/>
            <person name="Westerberg I."/>
            <person name="Brannstrom I.O."/>
            <person name="Guillou S."/>
            <person name="Cros-Aarteil S."/>
            <person name="Calhoun S."/>
            <person name="Haridas S."/>
            <person name="Kuo A."/>
            <person name="Mondo S."/>
            <person name="Pangilinan J."/>
            <person name="Riley R."/>
            <person name="LaButti K."/>
            <person name="Andreopoulos B."/>
            <person name="Lipzen A."/>
            <person name="Chen C."/>
            <person name="Yan M."/>
            <person name="Daum C."/>
            <person name="Ng V."/>
            <person name="Clum A."/>
            <person name="Steindorff A."/>
            <person name="Ohm R.A."/>
            <person name="Martin F."/>
            <person name="Silar P."/>
            <person name="Natvig D.O."/>
            <person name="Lalanne C."/>
            <person name="Gautier V."/>
            <person name="Ament-Velasquez S.L."/>
            <person name="Kruys A."/>
            <person name="Hutchinson M.I."/>
            <person name="Powell A.J."/>
            <person name="Barry K."/>
            <person name="Miller A.N."/>
            <person name="Grigoriev I.V."/>
            <person name="Debuchy R."/>
            <person name="Gladieux P."/>
            <person name="Hiltunen Thoren M."/>
            <person name="Johannesson H."/>
        </authorList>
    </citation>
    <scope>NUCLEOTIDE SEQUENCE</scope>
    <source>
        <strain evidence="2">SMH4131-1</strain>
    </source>
</reference>
<dbReference type="Gene3D" id="3.40.50.720">
    <property type="entry name" value="NAD(P)-binding Rossmann-like Domain"/>
    <property type="match status" value="1"/>
</dbReference>
<dbReference type="CDD" id="cd08267">
    <property type="entry name" value="MDR1"/>
    <property type="match status" value="1"/>
</dbReference>
<accession>A0AAE0M9V5</accession>
<dbReference type="PANTHER" id="PTHR11695:SF294">
    <property type="entry name" value="RETICULON-4-INTERACTING PROTEIN 1, MITOCHONDRIAL"/>
    <property type="match status" value="1"/>
</dbReference>
<proteinExistence type="predicted"/>
<evidence type="ECO:0000313" key="2">
    <source>
        <dbReference type="EMBL" id="KAK3323269.1"/>
    </source>
</evidence>
<comment type="caution">
    <text evidence="2">The sequence shown here is derived from an EMBL/GenBank/DDBJ whole genome shotgun (WGS) entry which is preliminary data.</text>
</comment>
<organism evidence="2 3">
    <name type="scientific">Cercophora scortea</name>
    <dbReference type="NCBI Taxonomy" id="314031"/>
    <lineage>
        <taxon>Eukaryota</taxon>
        <taxon>Fungi</taxon>
        <taxon>Dikarya</taxon>
        <taxon>Ascomycota</taxon>
        <taxon>Pezizomycotina</taxon>
        <taxon>Sordariomycetes</taxon>
        <taxon>Sordariomycetidae</taxon>
        <taxon>Sordariales</taxon>
        <taxon>Lasiosphaeriaceae</taxon>
        <taxon>Cercophora</taxon>
    </lineage>
</organism>
<name>A0AAE0M9V5_9PEZI</name>
<evidence type="ECO:0000313" key="3">
    <source>
        <dbReference type="Proteomes" id="UP001286456"/>
    </source>
</evidence>
<dbReference type="SUPFAM" id="SSF51735">
    <property type="entry name" value="NAD(P)-binding Rossmann-fold domains"/>
    <property type="match status" value="1"/>
</dbReference>
<gene>
    <name evidence="2" type="ORF">B0T19DRAFT_359401</name>
</gene>
<dbReference type="Gene3D" id="3.90.180.10">
    <property type="entry name" value="Medium-chain alcohol dehydrogenases, catalytic domain"/>
    <property type="match status" value="1"/>
</dbReference>
<dbReference type="InterPro" id="IPR011032">
    <property type="entry name" value="GroES-like_sf"/>
</dbReference>
<dbReference type="SMART" id="SM00829">
    <property type="entry name" value="PKS_ER"/>
    <property type="match status" value="1"/>
</dbReference>
<dbReference type="Pfam" id="PF13602">
    <property type="entry name" value="ADH_zinc_N_2"/>
    <property type="match status" value="1"/>
</dbReference>
<dbReference type="GO" id="GO:0005739">
    <property type="term" value="C:mitochondrion"/>
    <property type="evidence" value="ECO:0007669"/>
    <property type="project" value="TreeGrafter"/>
</dbReference>
<dbReference type="GO" id="GO:0016491">
    <property type="term" value="F:oxidoreductase activity"/>
    <property type="evidence" value="ECO:0007669"/>
    <property type="project" value="InterPro"/>
</dbReference>
<evidence type="ECO:0000259" key="1">
    <source>
        <dbReference type="SMART" id="SM00829"/>
    </source>
</evidence>
<reference evidence="2" key="2">
    <citation type="submission" date="2023-06" db="EMBL/GenBank/DDBJ databases">
        <authorList>
            <consortium name="Lawrence Berkeley National Laboratory"/>
            <person name="Haridas S."/>
            <person name="Hensen N."/>
            <person name="Bonometti L."/>
            <person name="Westerberg I."/>
            <person name="Brannstrom I.O."/>
            <person name="Guillou S."/>
            <person name="Cros-Aarteil S."/>
            <person name="Calhoun S."/>
            <person name="Kuo A."/>
            <person name="Mondo S."/>
            <person name="Pangilinan J."/>
            <person name="Riley R."/>
            <person name="Labutti K."/>
            <person name="Andreopoulos B."/>
            <person name="Lipzen A."/>
            <person name="Chen C."/>
            <person name="Yanf M."/>
            <person name="Daum C."/>
            <person name="Ng V."/>
            <person name="Clum A."/>
            <person name="Steindorff A."/>
            <person name="Ohm R."/>
            <person name="Martin F."/>
            <person name="Silar P."/>
            <person name="Natvig D."/>
            <person name="Lalanne C."/>
            <person name="Gautier V."/>
            <person name="Ament-Velasquez S.L."/>
            <person name="Kruys A."/>
            <person name="Hutchinson M.I."/>
            <person name="Powell A.J."/>
            <person name="Barry K."/>
            <person name="Miller A.N."/>
            <person name="Grigoriev I.V."/>
            <person name="Debuchy R."/>
            <person name="Gladieux P."/>
            <person name="Thoren M.H."/>
            <person name="Johannesson H."/>
        </authorList>
    </citation>
    <scope>NUCLEOTIDE SEQUENCE</scope>
    <source>
        <strain evidence="2">SMH4131-1</strain>
    </source>
</reference>
<keyword evidence="3" id="KW-1185">Reference proteome</keyword>
<dbReference type="InterPro" id="IPR020843">
    <property type="entry name" value="ER"/>
</dbReference>
<dbReference type="InterPro" id="IPR036291">
    <property type="entry name" value="NAD(P)-bd_dom_sf"/>
</dbReference>
<dbReference type="Pfam" id="PF08240">
    <property type="entry name" value="ADH_N"/>
    <property type="match status" value="1"/>
</dbReference>
<sequence length="337" mass="35316">MKAWQYSTATGGLQKTLKLTTLPLPTLSPAHSAAEVLIQVLSAALNPADYKLPELGLVSHVMIRTPAVPGMDFCGRVVKATSTVDSLRIGELVFGRLDASQHGTLAEYIAVPAKMCTSLPDGVDPDIGATLGVAGLTAYKVIAPNVKAGDKVFINGGSGGTGTFGIQIAKALGCQVTVSCSTGKIELCRSLGADEVIDYTTTDVAQALKEGGLAFALCVDNVGSPAGLYKAADGFLLPGGKFVQVGVPVGWQSAKTLVSRWITPAVLGGGKRPYEFFSIRGPMQAEQEQLARWVVEGKVKPVVEQVFAFGEVPRAFEKLKTGRCAGKVVVRVVKREG</sequence>
<dbReference type="SUPFAM" id="SSF50129">
    <property type="entry name" value="GroES-like"/>
    <property type="match status" value="1"/>
</dbReference>
<dbReference type="InterPro" id="IPR013154">
    <property type="entry name" value="ADH-like_N"/>
</dbReference>
<dbReference type="PANTHER" id="PTHR11695">
    <property type="entry name" value="ALCOHOL DEHYDROGENASE RELATED"/>
    <property type="match status" value="1"/>
</dbReference>
<protein>
    <recommendedName>
        <fullName evidence="1">Enoyl reductase (ER) domain-containing protein</fullName>
    </recommendedName>
</protein>
<dbReference type="EMBL" id="JAUEPO010000004">
    <property type="protein sequence ID" value="KAK3323269.1"/>
    <property type="molecule type" value="Genomic_DNA"/>
</dbReference>
<dbReference type="Proteomes" id="UP001286456">
    <property type="component" value="Unassembled WGS sequence"/>
</dbReference>
<dbReference type="InterPro" id="IPR050700">
    <property type="entry name" value="YIM1/Zinc_Alcohol_DH_Fams"/>
</dbReference>
<feature type="domain" description="Enoyl reductase (ER)" evidence="1">
    <location>
        <begin position="12"/>
        <end position="330"/>
    </location>
</feature>